<dbReference type="SUPFAM" id="SSF159664">
    <property type="entry name" value="CobE/GbiG C-terminal domain-like"/>
    <property type="match status" value="1"/>
</dbReference>
<name>A0AAJ5VR66_9HYPH</name>
<evidence type="ECO:0000259" key="1">
    <source>
        <dbReference type="Pfam" id="PF01890"/>
    </source>
</evidence>
<dbReference type="GO" id="GO:0009236">
    <property type="term" value="P:cobalamin biosynthetic process"/>
    <property type="evidence" value="ECO:0007669"/>
    <property type="project" value="InterPro"/>
</dbReference>
<dbReference type="AlphaFoldDB" id="A0AAJ5VR66"/>
<dbReference type="EMBL" id="CP119312">
    <property type="protein sequence ID" value="WEK03119.1"/>
    <property type="molecule type" value="Genomic_DNA"/>
</dbReference>
<dbReference type="InterPro" id="IPR002750">
    <property type="entry name" value="CobE/GbiG_C"/>
</dbReference>
<reference evidence="2" key="1">
    <citation type="submission" date="2023-03" db="EMBL/GenBank/DDBJ databases">
        <title>Andean soil-derived lignocellulolytic bacterial consortium as a source of novel taxa and putative plastic-active enzymes.</title>
        <authorList>
            <person name="Diaz-Garcia L."/>
            <person name="Chuvochina M."/>
            <person name="Feuerriegel G."/>
            <person name="Bunk B."/>
            <person name="Sproer C."/>
            <person name="Streit W.R."/>
            <person name="Rodriguez L.M."/>
            <person name="Overmann J."/>
            <person name="Jimenez D.J."/>
        </authorList>
    </citation>
    <scope>NUCLEOTIDE SEQUENCE</scope>
    <source>
        <strain evidence="2">MAG 4196</strain>
    </source>
</reference>
<dbReference type="Proteomes" id="UP001217476">
    <property type="component" value="Chromosome"/>
</dbReference>
<evidence type="ECO:0000313" key="2">
    <source>
        <dbReference type="EMBL" id="WEK03119.1"/>
    </source>
</evidence>
<organism evidence="2 3">
    <name type="scientific">Candidatus Devosia phytovorans</name>
    <dbReference type="NCBI Taxonomy" id="3121372"/>
    <lineage>
        <taxon>Bacteria</taxon>
        <taxon>Pseudomonadati</taxon>
        <taxon>Pseudomonadota</taxon>
        <taxon>Alphaproteobacteria</taxon>
        <taxon>Hyphomicrobiales</taxon>
        <taxon>Devosiaceae</taxon>
        <taxon>Devosia</taxon>
    </lineage>
</organism>
<sequence length="139" mass="14019">MTQPDPIVIGLGCSSAATVPEIVMLIRACLAEAGLQPSPIAAIATHIRKRDSLALAQAASAFDLPLLFLTDDELADRPGTCEAVAAAAGPLRLGKRKSRYATCAIALAAPDFDPASFGQSASPSAAMASSTLATSLAGP</sequence>
<dbReference type="Pfam" id="PF01890">
    <property type="entry name" value="CbiG_C"/>
    <property type="match status" value="1"/>
</dbReference>
<proteinExistence type="predicted"/>
<dbReference type="Gene3D" id="3.30.420.180">
    <property type="entry name" value="CobE/GbiG C-terminal domain"/>
    <property type="match status" value="1"/>
</dbReference>
<dbReference type="InterPro" id="IPR036518">
    <property type="entry name" value="CobE/GbiG_C_sf"/>
</dbReference>
<feature type="domain" description="CobE/GbiG C-terminal" evidence="1">
    <location>
        <begin position="7"/>
        <end position="105"/>
    </location>
</feature>
<accession>A0AAJ5VR66</accession>
<evidence type="ECO:0000313" key="3">
    <source>
        <dbReference type="Proteomes" id="UP001217476"/>
    </source>
</evidence>
<protein>
    <submittedName>
        <fullName evidence="2">Cobalamin biosynthesis protein</fullName>
    </submittedName>
</protein>
<gene>
    <name evidence="2" type="ORF">P0Y65_13000</name>
</gene>